<evidence type="ECO:0008006" key="3">
    <source>
        <dbReference type="Google" id="ProtNLM"/>
    </source>
</evidence>
<organism evidence="2">
    <name type="scientific">marine metagenome</name>
    <dbReference type="NCBI Taxonomy" id="408172"/>
    <lineage>
        <taxon>unclassified sequences</taxon>
        <taxon>metagenomes</taxon>
        <taxon>ecological metagenomes</taxon>
    </lineage>
</organism>
<dbReference type="Pfam" id="PF01041">
    <property type="entry name" value="DegT_DnrJ_EryC1"/>
    <property type="match status" value="1"/>
</dbReference>
<dbReference type="GO" id="GO:0000271">
    <property type="term" value="P:polysaccharide biosynthetic process"/>
    <property type="evidence" value="ECO:0007669"/>
    <property type="project" value="TreeGrafter"/>
</dbReference>
<dbReference type="PANTHER" id="PTHR30244">
    <property type="entry name" value="TRANSAMINASE"/>
    <property type="match status" value="1"/>
</dbReference>
<dbReference type="InterPro" id="IPR015424">
    <property type="entry name" value="PyrdxlP-dep_Trfase"/>
</dbReference>
<dbReference type="EMBL" id="UINC01077001">
    <property type="protein sequence ID" value="SVC16705.1"/>
    <property type="molecule type" value="Genomic_DNA"/>
</dbReference>
<sequence>IPEEKTYEYNTYHTFVVQTEHRDKLKEYLFSNGIDTAIHYPIPIHLQPASKKLGYKVGDFPITEKQSKEILTLPVNQYLTKDELERVICTVNEFVR</sequence>
<protein>
    <recommendedName>
        <fullName evidence="3">Transcriptional regulator</fullName>
    </recommendedName>
</protein>
<dbReference type="InterPro" id="IPR000653">
    <property type="entry name" value="DegT/StrS_aminotransferase"/>
</dbReference>
<reference evidence="2" key="1">
    <citation type="submission" date="2018-05" db="EMBL/GenBank/DDBJ databases">
        <authorList>
            <person name="Lanie J.A."/>
            <person name="Ng W.-L."/>
            <person name="Kazmierczak K.M."/>
            <person name="Andrzejewski T.M."/>
            <person name="Davidsen T.M."/>
            <person name="Wayne K.J."/>
            <person name="Tettelin H."/>
            <person name="Glass J.I."/>
            <person name="Rusch D."/>
            <person name="Podicherti R."/>
            <person name="Tsui H.-C.T."/>
            <person name="Winkler M.E."/>
        </authorList>
    </citation>
    <scope>NUCLEOTIDE SEQUENCE</scope>
</reference>
<keyword evidence="1" id="KW-0663">Pyridoxal phosphate</keyword>
<accession>A0A382JYG8</accession>
<dbReference type="Gene3D" id="3.90.1150.10">
    <property type="entry name" value="Aspartate Aminotransferase, domain 1"/>
    <property type="match status" value="1"/>
</dbReference>
<evidence type="ECO:0000256" key="1">
    <source>
        <dbReference type="ARBA" id="ARBA00022898"/>
    </source>
</evidence>
<evidence type="ECO:0000313" key="2">
    <source>
        <dbReference type="EMBL" id="SVC16705.1"/>
    </source>
</evidence>
<feature type="non-terminal residue" evidence="2">
    <location>
        <position position="1"/>
    </location>
</feature>
<dbReference type="AlphaFoldDB" id="A0A382JYG8"/>
<dbReference type="GO" id="GO:0008483">
    <property type="term" value="F:transaminase activity"/>
    <property type="evidence" value="ECO:0007669"/>
    <property type="project" value="TreeGrafter"/>
</dbReference>
<gene>
    <name evidence="2" type="ORF">METZ01_LOCUS269559</name>
</gene>
<dbReference type="SUPFAM" id="SSF53383">
    <property type="entry name" value="PLP-dependent transferases"/>
    <property type="match status" value="1"/>
</dbReference>
<dbReference type="GO" id="GO:0030170">
    <property type="term" value="F:pyridoxal phosphate binding"/>
    <property type="evidence" value="ECO:0007669"/>
    <property type="project" value="TreeGrafter"/>
</dbReference>
<dbReference type="InterPro" id="IPR015422">
    <property type="entry name" value="PyrdxlP-dep_Trfase_small"/>
</dbReference>
<proteinExistence type="predicted"/>
<name>A0A382JYG8_9ZZZZ</name>
<dbReference type="PANTHER" id="PTHR30244:SF36">
    <property type="entry name" value="3-OXO-GLUCOSE-6-PHOSPHATE:GLUTAMATE AMINOTRANSFERASE"/>
    <property type="match status" value="1"/>
</dbReference>